<protein>
    <submittedName>
        <fullName evidence="1">Uncharacterized protein</fullName>
    </submittedName>
</protein>
<dbReference type="STRING" id="1121955.SAMN02745146_2720"/>
<proteinExistence type="predicted"/>
<evidence type="ECO:0000313" key="1">
    <source>
        <dbReference type="EMBL" id="SHJ27627.1"/>
    </source>
</evidence>
<name>A0A1M6HZL9_9BACT</name>
<sequence length="266" mass="30968">MKELGKYSREADVAVLRLAFNLVPYVGPVLNELVFDIRGRVKQDRLNKFTEMFAEYFIGKPEFDTDALRTEDFGDLFEAVINHVIQTKSEAKHIRYRDILIKKIENTLPDENNSARYLDLVSILNESEIAILDSHRVFDEHYKQDSELLESFRQQKTQLMSQYRDEFKLSIEGHANNKSQVKDNITLVEDGIVNLEAELLVYDVRREAHFYNISEKQFLYYKQNLYSKALLIDSATGGDSYGYTPFAAMGITEFGKEFLEFLINKK</sequence>
<keyword evidence="2" id="KW-1185">Reference proteome</keyword>
<dbReference type="RefSeq" id="WP_073110216.1">
    <property type="nucleotide sequence ID" value="NZ_FQYN01000005.1"/>
</dbReference>
<reference evidence="1 2" key="1">
    <citation type="submission" date="2016-11" db="EMBL/GenBank/DDBJ databases">
        <authorList>
            <person name="Jaros S."/>
            <person name="Januszkiewicz K."/>
            <person name="Wedrychowicz H."/>
        </authorList>
    </citation>
    <scope>NUCLEOTIDE SEQUENCE [LARGE SCALE GENOMIC DNA]</scope>
    <source>
        <strain evidence="1 2">DSM 21074</strain>
    </source>
</reference>
<dbReference type="Proteomes" id="UP000184418">
    <property type="component" value="Unassembled WGS sequence"/>
</dbReference>
<organism evidence="1 2">
    <name type="scientific">Hymenobacter daecheongensis DSM 21074</name>
    <dbReference type="NCBI Taxonomy" id="1121955"/>
    <lineage>
        <taxon>Bacteria</taxon>
        <taxon>Pseudomonadati</taxon>
        <taxon>Bacteroidota</taxon>
        <taxon>Cytophagia</taxon>
        <taxon>Cytophagales</taxon>
        <taxon>Hymenobacteraceae</taxon>
        <taxon>Hymenobacter</taxon>
    </lineage>
</organism>
<dbReference type="OrthoDB" id="787297at2"/>
<dbReference type="AlphaFoldDB" id="A0A1M6HZL9"/>
<dbReference type="EMBL" id="FQYN01000005">
    <property type="protein sequence ID" value="SHJ27627.1"/>
    <property type="molecule type" value="Genomic_DNA"/>
</dbReference>
<evidence type="ECO:0000313" key="2">
    <source>
        <dbReference type="Proteomes" id="UP000184418"/>
    </source>
</evidence>
<gene>
    <name evidence="1" type="ORF">SAMN02745146_2720</name>
</gene>
<accession>A0A1M6HZL9</accession>